<protein>
    <recommendedName>
        <fullName evidence="3">protein-serine/threonine phosphatase</fullName>
        <ecNumber evidence="3">3.1.3.16</ecNumber>
    </recommendedName>
</protein>
<evidence type="ECO:0000256" key="4">
    <source>
        <dbReference type="ARBA" id="ARBA00022723"/>
    </source>
</evidence>
<dbReference type="InterPro" id="IPR036457">
    <property type="entry name" value="PPM-type-like_dom_sf"/>
</dbReference>
<comment type="cofactor">
    <cofactor evidence="2">
        <name>Mg(2+)</name>
        <dbReference type="ChEBI" id="CHEBI:18420"/>
    </cofactor>
</comment>
<comment type="cofactor">
    <cofactor evidence="1">
        <name>Mn(2+)</name>
        <dbReference type="ChEBI" id="CHEBI:29035"/>
    </cofactor>
</comment>
<feature type="domain" description="PPM-type phosphatase" evidence="10">
    <location>
        <begin position="13"/>
        <end position="330"/>
    </location>
</feature>
<evidence type="ECO:0000256" key="8">
    <source>
        <dbReference type="ARBA" id="ARBA00023211"/>
    </source>
</evidence>
<dbReference type="CDD" id="cd00143">
    <property type="entry name" value="PP2Cc"/>
    <property type="match status" value="1"/>
</dbReference>
<reference evidence="11 12" key="1">
    <citation type="journal article" date="2021" name="BMC Genomics">
        <title>Datura genome reveals duplications of psychoactive alkaloid biosynthetic genes and high mutation rate following tissue culture.</title>
        <authorList>
            <person name="Rajewski A."/>
            <person name="Carter-House D."/>
            <person name="Stajich J."/>
            <person name="Litt A."/>
        </authorList>
    </citation>
    <scope>NUCLEOTIDE SEQUENCE [LARGE SCALE GENOMIC DNA]</scope>
    <source>
        <strain evidence="11">AR-01</strain>
    </source>
</reference>
<dbReference type="PROSITE" id="PS01032">
    <property type="entry name" value="PPM_1"/>
    <property type="match status" value="1"/>
</dbReference>
<dbReference type="Gene3D" id="3.60.40.10">
    <property type="entry name" value="PPM-type phosphatase domain"/>
    <property type="match status" value="1"/>
</dbReference>
<accession>A0ABS8RFZ0</accession>
<keyword evidence="5 9" id="KW-0378">Hydrolase</keyword>
<evidence type="ECO:0000313" key="12">
    <source>
        <dbReference type="Proteomes" id="UP000823775"/>
    </source>
</evidence>
<evidence type="ECO:0000256" key="2">
    <source>
        <dbReference type="ARBA" id="ARBA00001946"/>
    </source>
</evidence>
<evidence type="ECO:0000256" key="1">
    <source>
        <dbReference type="ARBA" id="ARBA00001936"/>
    </source>
</evidence>
<organism evidence="11 12">
    <name type="scientific">Datura stramonium</name>
    <name type="common">Jimsonweed</name>
    <name type="synonym">Common thornapple</name>
    <dbReference type="NCBI Taxonomy" id="4076"/>
    <lineage>
        <taxon>Eukaryota</taxon>
        <taxon>Viridiplantae</taxon>
        <taxon>Streptophyta</taxon>
        <taxon>Embryophyta</taxon>
        <taxon>Tracheophyta</taxon>
        <taxon>Spermatophyta</taxon>
        <taxon>Magnoliopsida</taxon>
        <taxon>eudicotyledons</taxon>
        <taxon>Gunneridae</taxon>
        <taxon>Pentapetalae</taxon>
        <taxon>asterids</taxon>
        <taxon>lamiids</taxon>
        <taxon>Solanales</taxon>
        <taxon>Solanaceae</taxon>
        <taxon>Solanoideae</taxon>
        <taxon>Datureae</taxon>
        <taxon>Datura</taxon>
    </lineage>
</organism>
<keyword evidence="6" id="KW-0460">Magnesium</keyword>
<evidence type="ECO:0000256" key="3">
    <source>
        <dbReference type="ARBA" id="ARBA00013081"/>
    </source>
</evidence>
<evidence type="ECO:0000256" key="7">
    <source>
        <dbReference type="ARBA" id="ARBA00022912"/>
    </source>
</evidence>
<evidence type="ECO:0000256" key="9">
    <source>
        <dbReference type="RuleBase" id="RU003465"/>
    </source>
</evidence>
<dbReference type="Pfam" id="PF00481">
    <property type="entry name" value="PP2C"/>
    <property type="match status" value="1"/>
</dbReference>
<dbReference type="PROSITE" id="PS51746">
    <property type="entry name" value="PPM_2"/>
    <property type="match status" value="1"/>
</dbReference>
<dbReference type="InterPro" id="IPR001932">
    <property type="entry name" value="PPM-type_phosphatase-like_dom"/>
</dbReference>
<gene>
    <name evidence="11" type="ORF">HAX54_015586</name>
</gene>
<evidence type="ECO:0000313" key="11">
    <source>
        <dbReference type="EMBL" id="MCD7445862.1"/>
    </source>
</evidence>
<dbReference type="InterPro" id="IPR015655">
    <property type="entry name" value="PP2C"/>
</dbReference>
<name>A0ABS8RFZ0_DATST</name>
<keyword evidence="8" id="KW-0464">Manganese</keyword>
<dbReference type="EC" id="3.1.3.16" evidence="3"/>
<dbReference type="EMBL" id="JACEIK010000002">
    <property type="protein sequence ID" value="MCD7445862.1"/>
    <property type="molecule type" value="Genomic_DNA"/>
</dbReference>
<proteinExistence type="inferred from homology"/>
<evidence type="ECO:0000256" key="6">
    <source>
        <dbReference type="ARBA" id="ARBA00022842"/>
    </source>
</evidence>
<keyword evidence="12" id="KW-1185">Reference proteome</keyword>
<evidence type="ECO:0000256" key="5">
    <source>
        <dbReference type="ARBA" id="ARBA00022801"/>
    </source>
</evidence>
<keyword evidence="7 9" id="KW-0904">Protein phosphatase</keyword>
<keyword evidence="4" id="KW-0479">Metal-binding</keyword>
<evidence type="ECO:0000259" key="10">
    <source>
        <dbReference type="PROSITE" id="PS51746"/>
    </source>
</evidence>
<comment type="caution">
    <text evidence="11">The sequence shown here is derived from an EMBL/GenBank/DDBJ whole genome shotgun (WGS) entry which is preliminary data.</text>
</comment>
<sequence>MESSGRGAAARPVVGAISIPGRQRVMEDAVSVRPNLCSPDINRRRPLHFFAIYDGHGGSHVASMCRERMHVVLVEELMRMRNNVDMAGSSSSCGRREPLEGQRTEEAWRRVLKSCFLRIDEMTSCMCSNCGSVGYQCGCPQDALGLTGSTAVVAVLTDETIIVANCGDSRAVLSCGGRPIPLSYDHKPDRREERARIEACGGRVVFADGARVEGILSISRAIGDNYLKPYITSEPEITFTKREAEDECLILASYGLWDVVSSEKACRVATECLREEDPAGDYSSRPLVEGDGRGAVLSSSRSASSAAALLTRLALGKNSYDNISVIVVDLKRNHTAV</sequence>
<dbReference type="Proteomes" id="UP000823775">
    <property type="component" value="Unassembled WGS sequence"/>
</dbReference>
<dbReference type="InterPro" id="IPR000222">
    <property type="entry name" value="PP2C_BS"/>
</dbReference>
<comment type="similarity">
    <text evidence="9">Belongs to the PP2C family.</text>
</comment>
<dbReference type="SUPFAM" id="SSF81606">
    <property type="entry name" value="PP2C-like"/>
    <property type="match status" value="1"/>
</dbReference>
<dbReference type="SMART" id="SM00332">
    <property type="entry name" value="PP2Cc"/>
    <property type="match status" value="1"/>
</dbReference>
<dbReference type="PANTHER" id="PTHR47992">
    <property type="entry name" value="PROTEIN PHOSPHATASE"/>
    <property type="match status" value="1"/>
</dbReference>